<reference evidence="3 4" key="1">
    <citation type="journal article" date="2019" name="Nat. Ecol. Evol.">
        <title>Megaphylogeny resolves global patterns of mushroom evolution.</title>
        <authorList>
            <person name="Varga T."/>
            <person name="Krizsan K."/>
            <person name="Foldi C."/>
            <person name="Dima B."/>
            <person name="Sanchez-Garcia M."/>
            <person name="Sanchez-Ramirez S."/>
            <person name="Szollosi G.J."/>
            <person name="Szarkandi J.G."/>
            <person name="Papp V."/>
            <person name="Albert L."/>
            <person name="Andreopoulos W."/>
            <person name="Angelini C."/>
            <person name="Antonin V."/>
            <person name="Barry K.W."/>
            <person name="Bougher N.L."/>
            <person name="Buchanan P."/>
            <person name="Buyck B."/>
            <person name="Bense V."/>
            <person name="Catcheside P."/>
            <person name="Chovatia M."/>
            <person name="Cooper J."/>
            <person name="Damon W."/>
            <person name="Desjardin D."/>
            <person name="Finy P."/>
            <person name="Geml J."/>
            <person name="Haridas S."/>
            <person name="Hughes K."/>
            <person name="Justo A."/>
            <person name="Karasinski D."/>
            <person name="Kautmanova I."/>
            <person name="Kiss B."/>
            <person name="Kocsube S."/>
            <person name="Kotiranta H."/>
            <person name="LaButti K.M."/>
            <person name="Lechner B.E."/>
            <person name="Liimatainen K."/>
            <person name="Lipzen A."/>
            <person name="Lukacs Z."/>
            <person name="Mihaltcheva S."/>
            <person name="Morgado L.N."/>
            <person name="Niskanen T."/>
            <person name="Noordeloos M.E."/>
            <person name="Ohm R.A."/>
            <person name="Ortiz-Santana B."/>
            <person name="Ovrebo C."/>
            <person name="Racz N."/>
            <person name="Riley R."/>
            <person name="Savchenko A."/>
            <person name="Shiryaev A."/>
            <person name="Soop K."/>
            <person name="Spirin V."/>
            <person name="Szebenyi C."/>
            <person name="Tomsovsky M."/>
            <person name="Tulloss R.E."/>
            <person name="Uehling J."/>
            <person name="Grigoriev I.V."/>
            <person name="Vagvolgyi C."/>
            <person name="Papp T."/>
            <person name="Martin F.M."/>
            <person name="Miettinen O."/>
            <person name="Hibbett D.S."/>
            <person name="Nagy L.G."/>
        </authorList>
    </citation>
    <scope>NUCLEOTIDE SEQUENCE [LARGE SCALE GENOMIC DNA]</scope>
    <source>
        <strain evidence="3 4">HHB13444</strain>
    </source>
</reference>
<dbReference type="EMBL" id="ML211517">
    <property type="protein sequence ID" value="TFK82140.1"/>
    <property type="molecule type" value="Genomic_DNA"/>
</dbReference>
<protein>
    <recommendedName>
        <fullName evidence="2">Alpha/beta hydrolase fold-3 domain-containing protein</fullName>
    </recommendedName>
</protein>
<keyword evidence="1" id="KW-0378">Hydrolase</keyword>
<organism evidence="3 4">
    <name type="scientific">Polyporus arcularius HHB13444</name>
    <dbReference type="NCBI Taxonomy" id="1314778"/>
    <lineage>
        <taxon>Eukaryota</taxon>
        <taxon>Fungi</taxon>
        <taxon>Dikarya</taxon>
        <taxon>Basidiomycota</taxon>
        <taxon>Agaricomycotina</taxon>
        <taxon>Agaricomycetes</taxon>
        <taxon>Polyporales</taxon>
        <taxon>Polyporaceae</taxon>
        <taxon>Polyporus</taxon>
    </lineage>
</organism>
<accession>A0A5C3P1F6</accession>
<dbReference type="PANTHER" id="PTHR48081">
    <property type="entry name" value="AB HYDROLASE SUPERFAMILY PROTEIN C4A8.06C"/>
    <property type="match status" value="1"/>
</dbReference>
<gene>
    <name evidence="3" type="ORF">K466DRAFT_500845</name>
</gene>
<sequence length="337" mass="36921">MSYDPELAAALAANPAFTQGPPPPPPGITAWEFARQLSKKAFTPISDYYKERLPDSSHYTVSDKHVPVEAPSGEIPVRYVKPSGGTEDTFPVLVWFHGGGFALGDLGMDDMHLRTIAVELKLAIVNVGYRLSPEFQFPTPFEDCYTALQWIAENAADLQIDLKKGFIVGGDSAGGNISAGIALKARDDPFFAGRPLTGQYLLEPAVVHPDAYPEKFKASLRSFEEFSNTPFLSKESVLRFFGAYDPPPSDLRVSPLLAVSHAGLPPAFIQVQECDPIRDDGIVYETVLREAGVPVKLIKYPGCLHGFHYSFPSISAAVKLDRDAREGIRWLLTHSSQ</sequence>
<keyword evidence="4" id="KW-1185">Reference proteome</keyword>
<evidence type="ECO:0000256" key="1">
    <source>
        <dbReference type="ARBA" id="ARBA00022801"/>
    </source>
</evidence>
<dbReference type="STRING" id="1314778.A0A5C3P1F6"/>
<dbReference type="Proteomes" id="UP000308197">
    <property type="component" value="Unassembled WGS sequence"/>
</dbReference>
<dbReference type="Gene3D" id="3.40.50.1820">
    <property type="entry name" value="alpha/beta hydrolase"/>
    <property type="match status" value="1"/>
</dbReference>
<dbReference type="InterPro" id="IPR050300">
    <property type="entry name" value="GDXG_lipolytic_enzyme"/>
</dbReference>
<dbReference type="Pfam" id="PF07859">
    <property type="entry name" value="Abhydrolase_3"/>
    <property type="match status" value="1"/>
</dbReference>
<evidence type="ECO:0000259" key="2">
    <source>
        <dbReference type="Pfam" id="PF07859"/>
    </source>
</evidence>
<proteinExistence type="predicted"/>
<feature type="domain" description="Alpha/beta hydrolase fold-3" evidence="2">
    <location>
        <begin position="93"/>
        <end position="308"/>
    </location>
</feature>
<evidence type="ECO:0000313" key="3">
    <source>
        <dbReference type="EMBL" id="TFK82140.1"/>
    </source>
</evidence>
<dbReference type="InterPro" id="IPR013094">
    <property type="entry name" value="AB_hydrolase_3"/>
</dbReference>
<dbReference type="AlphaFoldDB" id="A0A5C3P1F6"/>
<dbReference type="PANTHER" id="PTHR48081:SF8">
    <property type="entry name" value="ALPHA_BETA HYDROLASE FOLD-3 DOMAIN-CONTAINING PROTEIN-RELATED"/>
    <property type="match status" value="1"/>
</dbReference>
<dbReference type="InterPro" id="IPR029058">
    <property type="entry name" value="AB_hydrolase_fold"/>
</dbReference>
<name>A0A5C3P1F6_9APHY</name>
<dbReference type="FunCoup" id="A0A5C3P1F6">
    <property type="interactions" value="129"/>
</dbReference>
<dbReference type="InParanoid" id="A0A5C3P1F6"/>
<dbReference type="SUPFAM" id="SSF53474">
    <property type="entry name" value="alpha/beta-Hydrolases"/>
    <property type="match status" value="1"/>
</dbReference>
<evidence type="ECO:0000313" key="4">
    <source>
        <dbReference type="Proteomes" id="UP000308197"/>
    </source>
</evidence>
<dbReference type="GO" id="GO:0016787">
    <property type="term" value="F:hydrolase activity"/>
    <property type="evidence" value="ECO:0007669"/>
    <property type="project" value="UniProtKB-KW"/>
</dbReference>